<accession>A0A1Y1VAP1</accession>
<dbReference type="InterPro" id="IPR051453">
    <property type="entry name" value="MBL_Glyoxalase_II"/>
</dbReference>
<dbReference type="PANTHER" id="PTHR46233:SF3">
    <property type="entry name" value="HYDROXYACYLGLUTATHIONE HYDROLASE GLOC"/>
    <property type="match status" value="1"/>
</dbReference>
<name>A0A1Y1VAP1_9FUNG</name>
<dbReference type="SUPFAM" id="SSF56281">
    <property type="entry name" value="Metallo-hydrolase/oxidoreductase"/>
    <property type="match status" value="1"/>
</dbReference>
<protein>
    <recommendedName>
        <fullName evidence="6">Metallo-beta-lactamase domain-containing protein</fullName>
    </recommendedName>
</protein>
<feature type="repeat" description="TPR" evidence="5">
    <location>
        <begin position="147"/>
        <end position="180"/>
    </location>
</feature>
<dbReference type="PROSITE" id="PS50005">
    <property type="entry name" value="TPR"/>
    <property type="match status" value="1"/>
</dbReference>
<comment type="caution">
    <text evidence="7">The sequence shown here is derived from an EMBL/GenBank/DDBJ whole genome shotgun (WGS) entry which is preliminary data.</text>
</comment>
<dbReference type="InterPro" id="IPR011990">
    <property type="entry name" value="TPR-like_helical_dom_sf"/>
</dbReference>
<gene>
    <name evidence="7" type="ORF">BCR36DRAFT_582970</name>
</gene>
<keyword evidence="5" id="KW-0802">TPR repeat</keyword>
<comment type="cofactor">
    <cofactor evidence="1">
        <name>Zn(2+)</name>
        <dbReference type="ChEBI" id="CHEBI:29105"/>
    </cofactor>
</comment>
<evidence type="ECO:0000256" key="2">
    <source>
        <dbReference type="ARBA" id="ARBA00022723"/>
    </source>
</evidence>
<dbReference type="InterPro" id="IPR019734">
    <property type="entry name" value="TPR_rpt"/>
</dbReference>
<reference evidence="7 8" key="2">
    <citation type="submission" date="2016-08" db="EMBL/GenBank/DDBJ databases">
        <title>Pervasive Adenine N6-methylation of Active Genes in Fungi.</title>
        <authorList>
            <consortium name="DOE Joint Genome Institute"/>
            <person name="Mondo S.J."/>
            <person name="Dannebaum R.O."/>
            <person name="Kuo R.C."/>
            <person name="Labutti K."/>
            <person name="Haridas S."/>
            <person name="Kuo A."/>
            <person name="Salamov A."/>
            <person name="Ahrendt S.R."/>
            <person name="Lipzen A."/>
            <person name="Sullivan W."/>
            <person name="Andreopoulos W.B."/>
            <person name="Clum A."/>
            <person name="Lindquist E."/>
            <person name="Daum C."/>
            <person name="Ramamoorthy G.K."/>
            <person name="Gryganskyi A."/>
            <person name="Culley D."/>
            <person name="Magnuson J.K."/>
            <person name="James T.Y."/>
            <person name="O'Malley M.A."/>
            <person name="Stajich J.E."/>
            <person name="Spatafora J.W."/>
            <person name="Visel A."/>
            <person name="Grigoriev I.V."/>
        </authorList>
    </citation>
    <scope>NUCLEOTIDE SEQUENCE [LARGE SCALE GENOMIC DNA]</scope>
    <source>
        <strain evidence="8">finn</strain>
    </source>
</reference>
<dbReference type="Gene3D" id="3.60.15.10">
    <property type="entry name" value="Ribonuclease Z/Hydroxyacylglutathione hydrolase-like"/>
    <property type="match status" value="1"/>
</dbReference>
<dbReference type="PANTHER" id="PTHR46233">
    <property type="entry name" value="HYDROXYACYLGLUTATHIONE HYDROLASE GLOC"/>
    <property type="match status" value="1"/>
</dbReference>
<organism evidence="7 8">
    <name type="scientific">Piromyces finnis</name>
    <dbReference type="NCBI Taxonomy" id="1754191"/>
    <lineage>
        <taxon>Eukaryota</taxon>
        <taxon>Fungi</taxon>
        <taxon>Fungi incertae sedis</taxon>
        <taxon>Chytridiomycota</taxon>
        <taxon>Chytridiomycota incertae sedis</taxon>
        <taxon>Neocallimastigomycetes</taxon>
        <taxon>Neocallimastigales</taxon>
        <taxon>Neocallimastigaceae</taxon>
        <taxon>Piromyces</taxon>
    </lineage>
</organism>
<dbReference type="GO" id="GO:0046872">
    <property type="term" value="F:metal ion binding"/>
    <property type="evidence" value="ECO:0007669"/>
    <property type="project" value="UniProtKB-KW"/>
</dbReference>
<dbReference type="AlphaFoldDB" id="A0A1Y1VAP1"/>
<keyword evidence="4" id="KW-0862">Zinc</keyword>
<dbReference type="Pfam" id="PF00753">
    <property type="entry name" value="Lactamase_B"/>
    <property type="match status" value="2"/>
</dbReference>
<keyword evidence="2" id="KW-0479">Metal-binding</keyword>
<evidence type="ECO:0000256" key="4">
    <source>
        <dbReference type="ARBA" id="ARBA00022833"/>
    </source>
</evidence>
<evidence type="ECO:0000259" key="6">
    <source>
        <dbReference type="SMART" id="SM00849"/>
    </source>
</evidence>
<dbReference type="SUPFAM" id="SSF48452">
    <property type="entry name" value="TPR-like"/>
    <property type="match status" value="1"/>
</dbReference>
<evidence type="ECO:0000256" key="3">
    <source>
        <dbReference type="ARBA" id="ARBA00022801"/>
    </source>
</evidence>
<feature type="domain" description="Metallo-beta-lactamase" evidence="6">
    <location>
        <begin position="234"/>
        <end position="426"/>
    </location>
</feature>
<dbReference type="OrthoDB" id="515692at2759"/>
<keyword evidence="3" id="KW-0378">Hydrolase</keyword>
<sequence>MFQTFSSYFAKTIPPHEENTEEMIKCFPFKCGVKEKDANLILTCTAQALINVKKFKEKGNELYNNGRYQEAANEYTKAMASFTFKKTNAATDPSTIQDTDASLDTQDAVKLYATLLSNRSVSMKKIGKFENAKKDAEQVIIMRPTWFKGYFRKAEALNELRQFEEAKNFFLEALKLEPSNETRIRRYITYINKEIENKEMGLDIYQLIPGRDICLRSIKTPIQNFIFPFSYEMQNLLYIVSDSKTKNCVLVDPCWDIDGIVQYAKSANLNIVGAYYTHYHIDHAGGIPPAPYDKYYIRVDGLLKLSKKFPDIPIYIHEDDFEGLQASNPEIQKDRLTFVKDGQVLEMPGSNGKDSNNVKFKIYHTPGHTQGSICILINDKRLLTGDTLFNGIFGRCDFPDSDKRKMFESLNRLKLLDENILILPGHNYNGEWTTIKEQKNHGPLYERDYETWAMKYTGSTE</sequence>
<dbReference type="Pfam" id="PF13181">
    <property type="entry name" value="TPR_8"/>
    <property type="match status" value="1"/>
</dbReference>
<dbReference type="GO" id="GO:0016787">
    <property type="term" value="F:hydrolase activity"/>
    <property type="evidence" value="ECO:0007669"/>
    <property type="project" value="UniProtKB-KW"/>
</dbReference>
<dbReference type="Gene3D" id="1.25.40.10">
    <property type="entry name" value="Tetratricopeptide repeat domain"/>
    <property type="match status" value="1"/>
</dbReference>
<reference evidence="7 8" key="1">
    <citation type="submission" date="2016-08" db="EMBL/GenBank/DDBJ databases">
        <title>Genomes of anaerobic fungi encode conserved fungal cellulosomes for biomass hydrolysis.</title>
        <authorList>
            <consortium name="DOE Joint Genome Institute"/>
            <person name="Haitjema C.H."/>
            <person name="Gilmore S.P."/>
            <person name="Henske J.K."/>
            <person name="Solomon K.V."/>
            <person name="De Groot R."/>
            <person name="Kuo A."/>
            <person name="Mondo S.J."/>
            <person name="Salamov A.A."/>
            <person name="Labutti K."/>
            <person name="Zhao Z."/>
            <person name="Chiniquy J."/>
            <person name="Barry K."/>
            <person name="Brewer H.M."/>
            <person name="Purvine S.O."/>
            <person name="Wright A.T."/>
            <person name="Boxma B."/>
            <person name="Van Alen T."/>
            <person name="Hackstein J.H."/>
            <person name="Baker S.E."/>
            <person name="Grigoriev I.V."/>
            <person name="O'Malley M.A."/>
        </authorList>
    </citation>
    <scope>NUCLEOTIDE SEQUENCE [LARGE SCALE GENOMIC DNA]</scope>
    <source>
        <strain evidence="8">finn</strain>
    </source>
</reference>
<evidence type="ECO:0000256" key="1">
    <source>
        <dbReference type="ARBA" id="ARBA00001947"/>
    </source>
</evidence>
<dbReference type="SMART" id="SM00028">
    <property type="entry name" value="TPR"/>
    <property type="match status" value="3"/>
</dbReference>
<dbReference type="STRING" id="1754191.A0A1Y1VAP1"/>
<evidence type="ECO:0000313" key="7">
    <source>
        <dbReference type="EMBL" id="ORX51424.1"/>
    </source>
</evidence>
<dbReference type="Proteomes" id="UP000193719">
    <property type="component" value="Unassembled WGS sequence"/>
</dbReference>
<dbReference type="InterPro" id="IPR001279">
    <property type="entry name" value="Metallo-B-lactamas"/>
</dbReference>
<evidence type="ECO:0000256" key="5">
    <source>
        <dbReference type="PROSITE-ProRule" id="PRU00339"/>
    </source>
</evidence>
<dbReference type="InterPro" id="IPR036866">
    <property type="entry name" value="RibonucZ/Hydroxyglut_hydro"/>
</dbReference>
<evidence type="ECO:0000313" key="8">
    <source>
        <dbReference type="Proteomes" id="UP000193719"/>
    </source>
</evidence>
<dbReference type="EMBL" id="MCFH01000018">
    <property type="protein sequence ID" value="ORX51424.1"/>
    <property type="molecule type" value="Genomic_DNA"/>
</dbReference>
<proteinExistence type="predicted"/>
<keyword evidence="8" id="KW-1185">Reference proteome</keyword>
<dbReference type="SMART" id="SM00849">
    <property type="entry name" value="Lactamase_B"/>
    <property type="match status" value="1"/>
</dbReference>